<protein>
    <submittedName>
        <fullName evidence="1">Uncharacterized protein</fullName>
    </submittedName>
</protein>
<dbReference type="AlphaFoldDB" id="A0A815LVB2"/>
<evidence type="ECO:0000313" key="2">
    <source>
        <dbReference type="EMBL" id="CAF3722289.1"/>
    </source>
</evidence>
<reference evidence="1" key="1">
    <citation type="submission" date="2021-02" db="EMBL/GenBank/DDBJ databases">
        <authorList>
            <person name="Nowell W R."/>
        </authorList>
    </citation>
    <scope>NUCLEOTIDE SEQUENCE</scope>
</reference>
<accession>A0A815LVB2</accession>
<name>A0A815LVB2_9BILA</name>
<evidence type="ECO:0000313" key="3">
    <source>
        <dbReference type="Proteomes" id="UP000663864"/>
    </source>
</evidence>
<dbReference type="EMBL" id="CAJOBD010000811">
    <property type="protein sequence ID" value="CAF3722289.1"/>
    <property type="molecule type" value="Genomic_DNA"/>
</dbReference>
<dbReference type="EMBL" id="CAJNOT010004020">
    <property type="protein sequence ID" value="CAF1411814.1"/>
    <property type="molecule type" value="Genomic_DNA"/>
</dbReference>
<evidence type="ECO:0000313" key="1">
    <source>
        <dbReference type="EMBL" id="CAF1411814.1"/>
    </source>
</evidence>
<gene>
    <name evidence="2" type="ORF">JBS370_LOCUS10871</name>
    <name evidence="1" type="ORF">ZHD862_LOCUS33563</name>
</gene>
<comment type="caution">
    <text evidence="1">The sequence shown here is derived from an EMBL/GenBank/DDBJ whole genome shotgun (WGS) entry which is preliminary data.</text>
</comment>
<dbReference type="Proteomes" id="UP000663864">
    <property type="component" value="Unassembled WGS sequence"/>
</dbReference>
<organism evidence="1 3">
    <name type="scientific">Rotaria sordida</name>
    <dbReference type="NCBI Taxonomy" id="392033"/>
    <lineage>
        <taxon>Eukaryota</taxon>
        <taxon>Metazoa</taxon>
        <taxon>Spiralia</taxon>
        <taxon>Gnathifera</taxon>
        <taxon>Rotifera</taxon>
        <taxon>Eurotatoria</taxon>
        <taxon>Bdelloidea</taxon>
        <taxon>Philodinida</taxon>
        <taxon>Philodinidae</taxon>
        <taxon>Rotaria</taxon>
    </lineage>
</organism>
<dbReference type="Proteomes" id="UP000663836">
    <property type="component" value="Unassembled WGS sequence"/>
</dbReference>
<sequence length="77" mass="9474">MNYIQKLKPQYLKISDQIFKQMLSNAIENGDKLVKCLDTNEKLQFVRQMTEVTNNLQYIHLQHHLWQWWTQFGFFRI</sequence>
<proteinExistence type="predicted"/>